<dbReference type="InterPro" id="IPR005000">
    <property type="entry name" value="Aldolase/citrate-lyase_domain"/>
</dbReference>
<dbReference type="PANTHER" id="PTHR32308">
    <property type="entry name" value="LYASE BETA SUBUNIT, PUTATIVE (AFU_ORTHOLOGUE AFUA_4G13030)-RELATED"/>
    <property type="match status" value="1"/>
</dbReference>
<dbReference type="Proteomes" id="UP000266327">
    <property type="component" value="Unassembled WGS sequence"/>
</dbReference>
<feature type="binding site" evidence="4">
    <location>
        <position position="70"/>
    </location>
    <ligand>
        <name>substrate</name>
    </ligand>
</feature>
<dbReference type="EMBL" id="QYUQ01000002">
    <property type="protein sequence ID" value="RJG02820.1"/>
    <property type="molecule type" value="Genomic_DNA"/>
</dbReference>
<keyword evidence="7" id="KW-0456">Lyase</keyword>
<dbReference type="AlphaFoldDB" id="A0A3A3GPA5"/>
<evidence type="ECO:0000256" key="1">
    <source>
        <dbReference type="ARBA" id="ARBA00001946"/>
    </source>
</evidence>
<feature type="binding site" evidence="4">
    <location>
        <position position="134"/>
    </location>
    <ligand>
        <name>substrate</name>
    </ligand>
</feature>
<evidence type="ECO:0000259" key="6">
    <source>
        <dbReference type="Pfam" id="PF03328"/>
    </source>
</evidence>
<evidence type="ECO:0000256" key="2">
    <source>
        <dbReference type="ARBA" id="ARBA00022723"/>
    </source>
</evidence>
<keyword evidence="8" id="KW-1185">Reference proteome</keyword>
<dbReference type="InterPro" id="IPR040442">
    <property type="entry name" value="Pyrv_kinase-like_dom_sf"/>
</dbReference>
<dbReference type="InterPro" id="IPR015813">
    <property type="entry name" value="Pyrv/PenolPyrv_kinase-like_dom"/>
</dbReference>
<organism evidence="7 8">
    <name type="scientific">Noviherbaspirillum sedimenti</name>
    <dbReference type="NCBI Taxonomy" id="2320865"/>
    <lineage>
        <taxon>Bacteria</taxon>
        <taxon>Pseudomonadati</taxon>
        <taxon>Pseudomonadota</taxon>
        <taxon>Betaproteobacteria</taxon>
        <taxon>Burkholderiales</taxon>
        <taxon>Oxalobacteraceae</taxon>
        <taxon>Noviherbaspirillum</taxon>
    </lineage>
</organism>
<evidence type="ECO:0000256" key="4">
    <source>
        <dbReference type="PIRSR" id="PIRSR015582-1"/>
    </source>
</evidence>
<feature type="binding site" evidence="5">
    <location>
        <position position="161"/>
    </location>
    <ligand>
        <name>Mg(2+)</name>
        <dbReference type="ChEBI" id="CHEBI:18420"/>
    </ligand>
</feature>
<dbReference type="GO" id="GO:0006107">
    <property type="term" value="P:oxaloacetate metabolic process"/>
    <property type="evidence" value="ECO:0007669"/>
    <property type="project" value="TreeGrafter"/>
</dbReference>
<evidence type="ECO:0000313" key="8">
    <source>
        <dbReference type="Proteomes" id="UP000266327"/>
    </source>
</evidence>
<proteinExistence type="predicted"/>
<gene>
    <name evidence="7" type="ORF">D3878_15565</name>
</gene>
<dbReference type="PANTHER" id="PTHR32308:SF0">
    <property type="entry name" value="HPCH_HPAI ALDOLASE_CITRATE LYASE DOMAIN-CONTAINING PROTEIN"/>
    <property type="match status" value="1"/>
</dbReference>
<dbReference type="Pfam" id="PF03328">
    <property type="entry name" value="HpcH_HpaI"/>
    <property type="match status" value="1"/>
</dbReference>
<dbReference type="InterPro" id="IPR011206">
    <property type="entry name" value="Citrate_lyase_beta/mcl1/mcl2"/>
</dbReference>
<dbReference type="RefSeq" id="WP_119786320.1">
    <property type="nucleotide sequence ID" value="NZ_QYUQ01000002.1"/>
</dbReference>
<sequence length="301" mass="32428">MSQSKQQARSYLFVPANRPDRFDKAEASGADALILDLEDSVPAAEKQFARDAVVQWQQKASQRPLEIWIRINPLANAGISADLDAVMQARPTGVVLPKCEGVADVETLNQLLGKYEQIHGLPDQGIAVMAIATETPRALQRLHTFDQPMPRLRGMLWGAEDLAAALGLRSLRDQAGNYLSPALGARDRLLVACHACHVAAIDAVYTGLNDPAGLANEIRLHAAIGFTAKAAIHPNQIEVIHQGLQPSADDVAWAKEVIDALRDGEIAAGKVRGAMVDQPHLNAARRILSIAQRSQPPPSAL</sequence>
<feature type="binding site" evidence="5">
    <location>
        <position position="134"/>
    </location>
    <ligand>
        <name>Mg(2+)</name>
        <dbReference type="ChEBI" id="CHEBI:18420"/>
    </ligand>
</feature>
<dbReference type="PIRSF" id="PIRSF015582">
    <property type="entry name" value="Cit_lyase_B"/>
    <property type="match status" value="1"/>
</dbReference>
<name>A0A3A3GPA5_9BURK</name>
<reference evidence="8" key="1">
    <citation type="submission" date="2018-09" db="EMBL/GenBank/DDBJ databases">
        <authorList>
            <person name="Zhu H."/>
        </authorList>
    </citation>
    <scope>NUCLEOTIDE SEQUENCE [LARGE SCALE GENOMIC DNA]</scope>
    <source>
        <strain evidence="8">K1S02-23</strain>
    </source>
</reference>
<keyword evidence="2 5" id="KW-0479">Metal-binding</keyword>
<protein>
    <submittedName>
        <fullName evidence="7">CoA ester lyase</fullName>
    </submittedName>
</protein>
<dbReference type="SUPFAM" id="SSF51621">
    <property type="entry name" value="Phosphoenolpyruvate/pyruvate domain"/>
    <property type="match status" value="1"/>
</dbReference>
<evidence type="ECO:0000313" key="7">
    <source>
        <dbReference type="EMBL" id="RJG02820.1"/>
    </source>
</evidence>
<comment type="cofactor">
    <cofactor evidence="1">
        <name>Mg(2+)</name>
        <dbReference type="ChEBI" id="CHEBI:18420"/>
    </cofactor>
</comment>
<dbReference type="GO" id="GO:0000287">
    <property type="term" value="F:magnesium ion binding"/>
    <property type="evidence" value="ECO:0007669"/>
    <property type="project" value="TreeGrafter"/>
</dbReference>
<dbReference type="OrthoDB" id="348111at2"/>
<keyword evidence="3 5" id="KW-0460">Magnesium</keyword>
<dbReference type="Gene3D" id="3.20.20.60">
    <property type="entry name" value="Phosphoenolpyruvate-binding domains"/>
    <property type="match status" value="1"/>
</dbReference>
<accession>A0A3A3GPA5</accession>
<dbReference type="GO" id="GO:0016829">
    <property type="term" value="F:lyase activity"/>
    <property type="evidence" value="ECO:0007669"/>
    <property type="project" value="UniProtKB-KW"/>
</dbReference>
<feature type="domain" description="HpcH/HpaI aldolase/citrate lyase" evidence="6">
    <location>
        <begin position="9"/>
        <end position="234"/>
    </location>
</feature>
<comment type="caution">
    <text evidence="7">The sequence shown here is derived from an EMBL/GenBank/DDBJ whole genome shotgun (WGS) entry which is preliminary data.</text>
</comment>
<evidence type="ECO:0000256" key="5">
    <source>
        <dbReference type="PIRSR" id="PIRSR015582-2"/>
    </source>
</evidence>
<evidence type="ECO:0000256" key="3">
    <source>
        <dbReference type="ARBA" id="ARBA00022842"/>
    </source>
</evidence>